<dbReference type="Proteomes" id="UP000612808">
    <property type="component" value="Unassembled WGS sequence"/>
</dbReference>
<evidence type="ECO:0000259" key="2">
    <source>
        <dbReference type="Pfam" id="PF01243"/>
    </source>
</evidence>
<dbReference type="Gene3D" id="2.30.110.10">
    <property type="entry name" value="Electron Transport, Fmn-binding Protein, Chain A"/>
    <property type="match status" value="1"/>
</dbReference>
<name>A0A8J3JCJ4_9ACTN</name>
<dbReference type="SUPFAM" id="SSF50475">
    <property type="entry name" value="FMN-binding split barrel"/>
    <property type="match status" value="1"/>
</dbReference>
<dbReference type="EMBL" id="BOMB01000017">
    <property type="protein sequence ID" value="GID12333.1"/>
    <property type="molecule type" value="Genomic_DNA"/>
</dbReference>
<sequence>MTEQEPPGVLDARYSAPDATAADWAQARERLSQAELYWLTTVRPDGRPHVTPLIGVWLDGALHVCTGAHEQKARNIAADPRCAVTTGTNTLNSGYDVVVEGVARRVVDDAELARIAAAYHDKYGEDWSFTARDGQLHHAGGGAAVAFRIAPETAYGFGKSTPSHTRWTFT</sequence>
<keyword evidence="1" id="KW-0560">Oxidoreductase</keyword>
<keyword evidence="4" id="KW-1185">Reference proteome</keyword>
<dbReference type="PANTHER" id="PTHR35176:SF4">
    <property type="entry name" value="PYRIDOXAMINE 5'-PHOSPHATE OXIDASE-RELATED FMN-BINDING"/>
    <property type="match status" value="1"/>
</dbReference>
<dbReference type="InterPro" id="IPR011576">
    <property type="entry name" value="Pyridox_Oxase_N"/>
</dbReference>
<dbReference type="PANTHER" id="PTHR35176">
    <property type="entry name" value="HEME OXYGENASE HI_0854-RELATED"/>
    <property type="match status" value="1"/>
</dbReference>
<accession>A0A8J3JCJ4</accession>
<comment type="caution">
    <text evidence="3">The sequence shown here is derived from an EMBL/GenBank/DDBJ whole genome shotgun (WGS) entry which is preliminary data.</text>
</comment>
<protein>
    <submittedName>
        <fullName evidence="3">Pyridoxamine 5'-phosphate oxidase</fullName>
    </submittedName>
</protein>
<proteinExistence type="predicted"/>
<dbReference type="RefSeq" id="WP_203658301.1">
    <property type="nucleotide sequence ID" value="NZ_BAAAZM010000009.1"/>
</dbReference>
<dbReference type="InterPro" id="IPR052019">
    <property type="entry name" value="F420H2_bilvrd_red/Heme_oxyg"/>
</dbReference>
<dbReference type="InterPro" id="IPR012349">
    <property type="entry name" value="Split_barrel_FMN-bd"/>
</dbReference>
<evidence type="ECO:0000313" key="4">
    <source>
        <dbReference type="Proteomes" id="UP000612808"/>
    </source>
</evidence>
<evidence type="ECO:0000256" key="1">
    <source>
        <dbReference type="ARBA" id="ARBA00023002"/>
    </source>
</evidence>
<evidence type="ECO:0000313" key="3">
    <source>
        <dbReference type="EMBL" id="GID12333.1"/>
    </source>
</evidence>
<dbReference type="AlphaFoldDB" id="A0A8J3JCJ4"/>
<gene>
    <name evidence="3" type="ORF">Aru02nite_32220</name>
</gene>
<dbReference type="GO" id="GO:0070967">
    <property type="term" value="F:coenzyme F420 binding"/>
    <property type="evidence" value="ECO:0007669"/>
    <property type="project" value="TreeGrafter"/>
</dbReference>
<dbReference type="Pfam" id="PF01243">
    <property type="entry name" value="PNPOx_N"/>
    <property type="match status" value="1"/>
</dbReference>
<reference evidence="3" key="1">
    <citation type="submission" date="2021-01" db="EMBL/GenBank/DDBJ databases">
        <title>Whole genome shotgun sequence of Actinocatenispora rupis NBRC 107355.</title>
        <authorList>
            <person name="Komaki H."/>
            <person name="Tamura T."/>
        </authorList>
    </citation>
    <scope>NUCLEOTIDE SEQUENCE</scope>
    <source>
        <strain evidence="3">NBRC 107355</strain>
    </source>
</reference>
<dbReference type="GO" id="GO:0016627">
    <property type="term" value="F:oxidoreductase activity, acting on the CH-CH group of donors"/>
    <property type="evidence" value="ECO:0007669"/>
    <property type="project" value="TreeGrafter"/>
</dbReference>
<dbReference type="GO" id="GO:0005829">
    <property type="term" value="C:cytosol"/>
    <property type="evidence" value="ECO:0007669"/>
    <property type="project" value="TreeGrafter"/>
</dbReference>
<organism evidence="3 4">
    <name type="scientific">Actinocatenispora rupis</name>
    <dbReference type="NCBI Taxonomy" id="519421"/>
    <lineage>
        <taxon>Bacteria</taxon>
        <taxon>Bacillati</taxon>
        <taxon>Actinomycetota</taxon>
        <taxon>Actinomycetes</taxon>
        <taxon>Micromonosporales</taxon>
        <taxon>Micromonosporaceae</taxon>
        <taxon>Actinocatenispora</taxon>
    </lineage>
</organism>
<feature type="domain" description="Pyridoxamine 5'-phosphate oxidase N-terminal" evidence="2">
    <location>
        <begin position="26"/>
        <end position="154"/>
    </location>
</feature>